<feature type="region of interest" description="Disordered" evidence="1">
    <location>
        <begin position="1"/>
        <end position="32"/>
    </location>
</feature>
<comment type="caution">
    <text evidence="2">The sequence shown here is derived from an EMBL/GenBank/DDBJ whole genome shotgun (WGS) entry which is preliminary data.</text>
</comment>
<protein>
    <submittedName>
        <fullName evidence="2">Uncharacterized protein</fullName>
    </submittedName>
</protein>
<dbReference type="AlphaFoldDB" id="A0ABD3GFE6"/>
<accession>A0ABD3GFE6</accession>
<reference evidence="2 3" key="1">
    <citation type="submission" date="2024-09" db="EMBL/GenBank/DDBJ databases">
        <title>Chromosome-scale assembly of Riccia sorocarpa.</title>
        <authorList>
            <person name="Paukszto L."/>
        </authorList>
    </citation>
    <scope>NUCLEOTIDE SEQUENCE [LARGE SCALE GENOMIC DNA]</scope>
    <source>
        <strain evidence="2">LP-2024</strain>
        <tissue evidence="2">Aerial parts of the thallus</tissue>
    </source>
</reference>
<keyword evidence="3" id="KW-1185">Reference proteome</keyword>
<proteinExistence type="predicted"/>
<dbReference type="EMBL" id="JBJQOH010000008">
    <property type="protein sequence ID" value="KAL3676616.1"/>
    <property type="molecule type" value="Genomic_DNA"/>
</dbReference>
<evidence type="ECO:0000313" key="3">
    <source>
        <dbReference type="Proteomes" id="UP001633002"/>
    </source>
</evidence>
<sequence length="381" mass="42777">MVDKLIITPTATETTPRRRAKDSELTEAPLGPDDVITDCTSDATVDVVEDGFLVYYQEEFAHRGTPVRGKGFEFTLNFVKLLYARAMLGRRVGYSRAVKDVASIPLSYPAEGSSHRGFADTREGLRKDQDVERADLAELIAELDEMRLAEIVVDNYLHDDAPPAHPGPEPADALKQITELEAKVTGFKDQLKKTSDALEVERRCNFADGSVRAAWDVERRIELRTRDVMTECHRNLEADIVQQRGIVTPDELKPLTLKATSELLRRYDASLHSLSGIHTAAHLLVMKKYRNHLYDPVQLKGNKAMWPPRKREEWNVAGDQAFLSRAPLKEANGGTIGLSEIWHQGICQVCHNYFEPEDVSARLLLPPNPHPLPVEADRANN</sequence>
<organism evidence="2 3">
    <name type="scientific">Riccia sorocarpa</name>
    <dbReference type="NCBI Taxonomy" id="122646"/>
    <lineage>
        <taxon>Eukaryota</taxon>
        <taxon>Viridiplantae</taxon>
        <taxon>Streptophyta</taxon>
        <taxon>Embryophyta</taxon>
        <taxon>Marchantiophyta</taxon>
        <taxon>Marchantiopsida</taxon>
        <taxon>Marchantiidae</taxon>
        <taxon>Marchantiales</taxon>
        <taxon>Ricciaceae</taxon>
        <taxon>Riccia</taxon>
    </lineage>
</organism>
<dbReference type="Proteomes" id="UP001633002">
    <property type="component" value="Unassembled WGS sequence"/>
</dbReference>
<gene>
    <name evidence="2" type="ORF">R1sor_026564</name>
</gene>
<name>A0ABD3GFE6_9MARC</name>
<evidence type="ECO:0000313" key="2">
    <source>
        <dbReference type="EMBL" id="KAL3676616.1"/>
    </source>
</evidence>
<evidence type="ECO:0000256" key="1">
    <source>
        <dbReference type="SAM" id="MobiDB-lite"/>
    </source>
</evidence>